<dbReference type="SUPFAM" id="SSF55874">
    <property type="entry name" value="ATPase domain of HSP90 chaperone/DNA topoisomerase II/histidine kinase"/>
    <property type="match status" value="1"/>
</dbReference>
<accession>A0A5C1ARR2</accession>
<dbReference type="Pfam" id="PF13581">
    <property type="entry name" value="HATPase_c_2"/>
    <property type="match status" value="1"/>
</dbReference>
<dbReference type="Proteomes" id="UP000324974">
    <property type="component" value="Chromosome"/>
</dbReference>
<proteinExistence type="predicted"/>
<evidence type="ECO:0000256" key="1">
    <source>
        <dbReference type="ARBA" id="ARBA00022527"/>
    </source>
</evidence>
<name>A0A5C1ARR2_9BACT</name>
<reference evidence="4" key="1">
    <citation type="submission" date="2019-08" db="EMBL/GenBank/DDBJ databases">
        <title>Limnoglobus roseus gen. nov., sp. nov., a novel freshwater planctomycete with a giant genome from the family Gemmataceae.</title>
        <authorList>
            <person name="Kulichevskaya I.S."/>
            <person name="Naumoff D.G."/>
            <person name="Miroshnikov K."/>
            <person name="Ivanova A."/>
            <person name="Philippov D.A."/>
            <person name="Hakobyan A."/>
            <person name="Rijpstra I.C."/>
            <person name="Sinninghe Damste J.S."/>
            <person name="Liesack W."/>
            <person name="Dedysh S.N."/>
        </authorList>
    </citation>
    <scope>NUCLEOTIDE SEQUENCE [LARGE SCALE GENOMIC DNA]</scope>
    <source>
        <strain evidence="4">PX52</strain>
    </source>
</reference>
<dbReference type="EMBL" id="CP042425">
    <property type="protein sequence ID" value="QEL20402.1"/>
    <property type="molecule type" value="Genomic_DNA"/>
</dbReference>
<dbReference type="InterPro" id="IPR036890">
    <property type="entry name" value="HATPase_C_sf"/>
</dbReference>
<dbReference type="Gene3D" id="3.30.565.10">
    <property type="entry name" value="Histidine kinase-like ATPase, C-terminal domain"/>
    <property type="match status" value="1"/>
</dbReference>
<dbReference type="InterPro" id="IPR003594">
    <property type="entry name" value="HATPase_dom"/>
</dbReference>
<evidence type="ECO:0000313" key="4">
    <source>
        <dbReference type="Proteomes" id="UP000324974"/>
    </source>
</evidence>
<evidence type="ECO:0000313" key="3">
    <source>
        <dbReference type="EMBL" id="QEL20402.1"/>
    </source>
</evidence>
<dbReference type="KEGG" id="lrs:PX52LOC_07495"/>
<protein>
    <submittedName>
        <fullName evidence="3">ATP-binding protein</fullName>
    </submittedName>
</protein>
<organism evidence="3 4">
    <name type="scientific">Limnoglobus roseus</name>
    <dbReference type="NCBI Taxonomy" id="2598579"/>
    <lineage>
        <taxon>Bacteria</taxon>
        <taxon>Pseudomonadati</taxon>
        <taxon>Planctomycetota</taxon>
        <taxon>Planctomycetia</taxon>
        <taxon>Gemmatales</taxon>
        <taxon>Gemmataceae</taxon>
        <taxon>Limnoglobus</taxon>
    </lineage>
</organism>
<dbReference type="RefSeq" id="WP_149114708.1">
    <property type="nucleotide sequence ID" value="NZ_CP042425.1"/>
</dbReference>
<gene>
    <name evidence="3" type="ORF">PX52LOC_07495</name>
</gene>
<feature type="domain" description="Histidine kinase/HSP90-like ATPase" evidence="2">
    <location>
        <begin position="13"/>
        <end position="134"/>
    </location>
</feature>
<dbReference type="GO" id="GO:0004674">
    <property type="term" value="F:protein serine/threonine kinase activity"/>
    <property type="evidence" value="ECO:0007669"/>
    <property type="project" value="UniProtKB-KW"/>
</dbReference>
<evidence type="ECO:0000259" key="2">
    <source>
        <dbReference type="Pfam" id="PF13581"/>
    </source>
</evidence>
<dbReference type="PANTHER" id="PTHR35526:SF3">
    <property type="entry name" value="ANTI-SIGMA-F FACTOR RSBW"/>
    <property type="match status" value="1"/>
</dbReference>
<dbReference type="AlphaFoldDB" id="A0A5C1ARR2"/>
<keyword evidence="3" id="KW-0547">Nucleotide-binding</keyword>
<sequence length="142" mass="15869">MPSTSVKVAETLPTELAEVRRVQSDIKDALQANGFGERDMFHIELAMEEALVNAMKHGNQLDTDKAVQLHYTVTPEQFDVRIEDEGGGFNPDDVPDPTVPENLERACGRGLYMIRCFMTEVRYIGKGNVVAMTKKKSPPDEE</sequence>
<dbReference type="PANTHER" id="PTHR35526">
    <property type="entry name" value="ANTI-SIGMA-F FACTOR RSBW-RELATED"/>
    <property type="match status" value="1"/>
</dbReference>
<keyword evidence="4" id="KW-1185">Reference proteome</keyword>
<keyword evidence="1" id="KW-0418">Kinase</keyword>
<dbReference type="InterPro" id="IPR050267">
    <property type="entry name" value="Anti-sigma-factor_SerPK"/>
</dbReference>
<keyword evidence="1" id="KW-0723">Serine/threonine-protein kinase</keyword>
<dbReference type="OrthoDB" id="9792240at2"/>
<keyword evidence="3" id="KW-0067">ATP-binding</keyword>
<dbReference type="CDD" id="cd16936">
    <property type="entry name" value="HATPase_RsbW-like"/>
    <property type="match status" value="1"/>
</dbReference>
<dbReference type="GO" id="GO:0005524">
    <property type="term" value="F:ATP binding"/>
    <property type="evidence" value="ECO:0007669"/>
    <property type="project" value="UniProtKB-KW"/>
</dbReference>
<keyword evidence="1" id="KW-0808">Transferase</keyword>